<sequence length="40" mass="4756">MREYHLFMFDNLMTSELKIHRQSPRRVTQSLLGGSGRTYV</sequence>
<evidence type="ECO:0000313" key="1">
    <source>
        <dbReference type="EMBL" id="EHM47743.1"/>
    </source>
</evidence>
<name>G9Y1M3_HAFAL</name>
<proteinExistence type="predicted"/>
<reference evidence="1 2" key="1">
    <citation type="submission" date="2011-08" db="EMBL/GenBank/DDBJ databases">
        <authorList>
            <person name="Weinstock G."/>
            <person name="Sodergren E."/>
            <person name="Clifton S."/>
            <person name="Fulton L."/>
            <person name="Fulton B."/>
            <person name="Courtney L."/>
            <person name="Fronick C."/>
            <person name="Harrison M."/>
            <person name="Strong C."/>
            <person name="Farmer C."/>
            <person name="Delahaunty K."/>
            <person name="Markovic C."/>
            <person name="Hall O."/>
            <person name="Minx P."/>
            <person name="Tomlinson C."/>
            <person name="Mitreva M."/>
            <person name="Hou S."/>
            <person name="Chen J."/>
            <person name="Wollam A."/>
            <person name="Pepin K.H."/>
            <person name="Johnson M."/>
            <person name="Bhonagiri V."/>
            <person name="Zhang X."/>
            <person name="Suruliraj S."/>
            <person name="Warren W."/>
            <person name="Chinwalla A."/>
            <person name="Mardis E.R."/>
            <person name="Wilson R.K."/>
        </authorList>
    </citation>
    <scope>NUCLEOTIDE SEQUENCE [LARGE SCALE GENOMIC DNA]</scope>
    <source>
        <strain evidence="1 2">ATCC 51873</strain>
    </source>
</reference>
<evidence type="ECO:0000313" key="2">
    <source>
        <dbReference type="Proteomes" id="UP000005959"/>
    </source>
</evidence>
<gene>
    <name evidence="1" type="ORF">HMPREF0454_00440</name>
</gene>
<comment type="caution">
    <text evidence="1">The sequence shown here is derived from an EMBL/GenBank/DDBJ whole genome shotgun (WGS) entry which is preliminary data.</text>
</comment>
<organism evidence="1 2">
    <name type="scientific">Hafnia alvei ATCC 51873</name>
    <dbReference type="NCBI Taxonomy" id="1002364"/>
    <lineage>
        <taxon>Bacteria</taxon>
        <taxon>Pseudomonadati</taxon>
        <taxon>Pseudomonadota</taxon>
        <taxon>Gammaproteobacteria</taxon>
        <taxon>Enterobacterales</taxon>
        <taxon>Hafniaceae</taxon>
        <taxon>Hafnia</taxon>
    </lineage>
</organism>
<dbReference type="EMBL" id="AGCI01000009">
    <property type="protein sequence ID" value="EHM47743.1"/>
    <property type="molecule type" value="Genomic_DNA"/>
</dbReference>
<dbReference type="HOGENOM" id="CLU_3290491_0_0_6"/>
<accession>G9Y1M3</accession>
<dbReference type="Proteomes" id="UP000005959">
    <property type="component" value="Unassembled WGS sequence"/>
</dbReference>
<protein>
    <submittedName>
        <fullName evidence="1">Uncharacterized protein</fullName>
    </submittedName>
</protein>
<dbReference type="AlphaFoldDB" id="G9Y1M3"/>